<dbReference type="SUPFAM" id="SSF144232">
    <property type="entry name" value="HIT/MYND zinc finger-like"/>
    <property type="match status" value="1"/>
</dbReference>
<evidence type="ECO:0000256" key="5">
    <source>
        <dbReference type="SAM" id="MobiDB-lite"/>
    </source>
</evidence>
<dbReference type="WBParaSite" id="TREG1_39810.1">
    <property type="protein sequence ID" value="TREG1_39810.1"/>
    <property type="gene ID" value="TREG1_39810"/>
</dbReference>
<dbReference type="Proteomes" id="UP000050795">
    <property type="component" value="Unassembled WGS sequence"/>
</dbReference>
<evidence type="ECO:0000259" key="6">
    <source>
        <dbReference type="PROSITE" id="PS51083"/>
    </source>
</evidence>
<proteinExistence type="predicted"/>
<evidence type="ECO:0000256" key="4">
    <source>
        <dbReference type="PROSITE-ProRule" id="PRU00453"/>
    </source>
</evidence>
<keyword evidence="3" id="KW-0862">Zinc</keyword>
<feature type="compositionally biased region" description="Basic and acidic residues" evidence="5">
    <location>
        <begin position="1"/>
        <end position="17"/>
    </location>
</feature>
<accession>A0AA85JJB6</accession>
<organism evidence="7 8">
    <name type="scientific">Trichobilharzia regenti</name>
    <name type="common">Nasal bird schistosome</name>
    <dbReference type="NCBI Taxonomy" id="157069"/>
    <lineage>
        <taxon>Eukaryota</taxon>
        <taxon>Metazoa</taxon>
        <taxon>Spiralia</taxon>
        <taxon>Lophotrochozoa</taxon>
        <taxon>Platyhelminthes</taxon>
        <taxon>Trematoda</taxon>
        <taxon>Digenea</taxon>
        <taxon>Strigeidida</taxon>
        <taxon>Schistosomatoidea</taxon>
        <taxon>Schistosomatidae</taxon>
        <taxon>Trichobilharzia</taxon>
    </lineage>
</organism>
<keyword evidence="7" id="KW-1185">Reference proteome</keyword>
<evidence type="ECO:0000256" key="1">
    <source>
        <dbReference type="ARBA" id="ARBA00022723"/>
    </source>
</evidence>
<dbReference type="AlphaFoldDB" id="A0AA85JJB6"/>
<dbReference type="CDD" id="cd21437">
    <property type="entry name" value="zf-HIT_ZNHIT1_like"/>
    <property type="match status" value="1"/>
</dbReference>
<feature type="domain" description="HIT-type" evidence="6">
    <location>
        <begin position="112"/>
        <end position="144"/>
    </location>
</feature>
<dbReference type="Pfam" id="PF04438">
    <property type="entry name" value="zf-HIT"/>
    <property type="match status" value="1"/>
</dbReference>
<dbReference type="GO" id="GO:0005634">
    <property type="term" value="C:nucleus"/>
    <property type="evidence" value="ECO:0007669"/>
    <property type="project" value="UniProtKB-ARBA"/>
</dbReference>
<dbReference type="GO" id="GO:0008270">
    <property type="term" value="F:zinc ion binding"/>
    <property type="evidence" value="ECO:0007669"/>
    <property type="project" value="UniProtKB-UniRule"/>
</dbReference>
<dbReference type="InterPro" id="IPR039723">
    <property type="entry name" value="Vps71/ZNHIT1"/>
</dbReference>
<evidence type="ECO:0000256" key="2">
    <source>
        <dbReference type="ARBA" id="ARBA00022771"/>
    </source>
</evidence>
<reference evidence="7" key="1">
    <citation type="submission" date="2022-06" db="EMBL/GenBank/DDBJ databases">
        <authorList>
            <person name="Berger JAMES D."/>
            <person name="Berger JAMES D."/>
        </authorList>
    </citation>
    <scope>NUCLEOTIDE SEQUENCE [LARGE SCALE GENOMIC DNA]</scope>
</reference>
<keyword evidence="2 4" id="KW-0863">Zinc-finger</keyword>
<feature type="region of interest" description="Disordered" evidence="5">
    <location>
        <begin position="1"/>
        <end position="60"/>
    </location>
</feature>
<name>A0AA85JJB6_TRIRE</name>
<evidence type="ECO:0000313" key="7">
    <source>
        <dbReference type="Proteomes" id="UP000050795"/>
    </source>
</evidence>
<evidence type="ECO:0000313" key="8">
    <source>
        <dbReference type="WBParaSite" id="TREG1_39810.1"/>
    </source>
</evidence>
<keyword evidence="1" id="KW-0479">Metal-binding</keyword>
<dbReference type="InterPro" id="IPR007529">
    <property type="entry name" value="Znf_HIT"/>
</dbReference>
<dbReference type="PROSITE" id="PS51083">
    <property type="entry name" value="ZF_HIT"/>
    <property type="match status" value="1"/>
</dbReference>
<sequence>MEKREGVRRPLDDAAKERRQKKTLSLLEQDNHIEEPQTDVKATKKPQFGDEDDDISAKRRKKKRISNIRSRCRKTFEILLDEEYQATKGGATGACYFTAAAPATKLPIRKFCNVCGFKGLYNCMICSLPYCSRKCFEIHSDTRCMKWVA</sequence>
<dbReference type="GO" id="GO:0006338">
    <property type="term" value="P:chromatin remodeling"/>
    <property type="evidence" value="ECO:0007669"/>
    <property type="project" value="InterPro"/>
</dbReference>
<dbReference type="PANTHER" id="PTHR13093">
    <property type="entry name" value="ZINC FINGER HIT DOMAIN CONTAINING PROTEIN 1"/>
    <property type="match status" value="1"/>
</dbReference>
<evidence type="ECO:0000256" key="3">
    <source>
        <dbReference type="ARBA" id="ARBA00022833"/>
    </source>
</evidence>
<protein>
    <recommendedName>
        <fullName evidence="6">HIT-type domain-containing protein</fullName>
    </recommendedName>
</protein>
<reference evidence="8" key="2">
    <citation type="submission" date="2023-11" db="UniProtKB">
        <authorList>
            <consortium name="WormBaseParasite"/>
        </authorList>
    </citation>
    <scope>IDENTIFICATION</scope>
</reference>